<keyword evidence="3" id="KW-1185">Reference proteome</keyword>
<evidence type="ECO:0000256" key="1">
    <source>
        <dbReference type="SAM" id="MobiDB-lite"/>
    </source>
</evidence>
<proteinExistence type="predicted"/>
<protein>
    <submittedName>
        <fullName evidence="2">Uncharacterized protein</fullName>
    </submittedName>
</protein>
<feature type="region of interest" description="Disordered" evidence="1">
    <location>
        <begin position="147"/>
        <end position="176"/>
    </location>
</feature>
<evidence type="ECO:0000313" key="2">
    <source>
        <dbReference type="EMBL" id="KAL1864533.1"/>
    </source>
</evidence>
<gene>
    <name evidence="2" type="ORF">Plec18167_009713</name>
</gene>
<sequence length="176" mass="20273">MKLVQTTKQFYLRWSPKTVVPPVAARYLGAQSHPIRPKIAHMYANRDPNTLWWRVQTNGLDHKRVVRSWVARRVRNAFRKALRDRGYDGDGRRISQSTDTAEPASQRELGLKGSVEIVVRPESIKEKFTEVLQESNSLVDTVVQLYNQRDAKTQKKPKGGKHQEGRSRSPKEDQAQ</sequence>
<feature type="compositionally biased region" description="Basic and acidic residues" evidence="1">
    <location>
        <begin position="161"/>
        <end position="176"/>
    </location>
</feature>
<name>A0ABR3WM03_9EURO</name>
<feature type="region of interest" description="Disordered" evidence="1">
    <location>
        <begin position="85"/>
        <end position="107"/>
    </location>
</feature>
<dbReference type="Proteomes" id="UP001583193">
    <property type="component" value="Unassembled WGS sequence"/>
</dbReference>
<organism evidence="2 3">
    <name type="scientific">Paecilomyces lecythidis</name>
    <dbReference type="NCBI Taxonomy" id="3004212"/>
    <lineage>
        <taxon>Eukaryota</taxon>
        <taxon>Fungi</taxon>
        <taxon>Dikarya</taxon>
        <taxon>Ascomycota</taxon>
        <taxon>Pezizomycotina</taxon>
        <taxon>Eurotiomycetes</taxon>
        <taxon>Eurotiomycetidae</taxon>
        <taxon>Eurotiales</taxon>
        <taxon>Thermoascaceae</taxon>
        <taxon>Paecilomyces</taxon>
    </lineage>
</organism>
<comment type="caution">
    <text evidence="2">The sequence shown here is derived from an EMBL/GenBank/DDBJ whole genome shotgun (WGS) entry which is preliminary data.</text>
</comment>
<dbReference type="EMBL" id="JAVDPF010000079">
    <property type="protein sequence ID" value="KAL1864533.1"/>
    <property type="molecule type" value="Genomic_DNA"/>
</dbReference>
<evidence type="ECO:0000313" key="3">
    <source>
        <dbReference type="Proteomes" id="UP001583193"/>
    </source>
</evidence>
<accession>A0ABR3WM03</accession>
<reference evidence="2 3" key="1">
    <citation type="journal article" date="2024" name="IMA Fungus">
        <title>IMA Genome - F19 : A genome assembly and annotation guide to empower mycologists, including annotated draft genome sequences of Ceratocystis pirilliformis, Diaporthe australafricana, Fusarium ophioides, Paecilomyces lecythidis, and Sporothrix stenoceras.</title>
        <authorList>
            <person name="Aylward J."/>
            <person name="Wilson A.M."/>
            <person name="Visagie C.M."/>
            <person name="Spraker J."/>
            <person name="Barnes I."/>
            <person name="Buitendag C."/>
            <person name="Ceriani C."/>
            <person name="Del Mar Angel L."/>
            <person name="du Plessis D."/>
            <person name="Fuchs T."/>
            <person name="Gasser K."/>
            <person name="Kramer D."/>
            <person name="Li W."/>
            <person name="Munsamy K."/>
            <person name="Piso A."/>
            <person name="Price J.L."/>
            <person name="Sonnekus B."/>
            <person name="Thomas C."/>
            <person name="van der Nest A."/>
            <person name="van Dijk A."/>
            <person name="van Heerden A."/>
            <person name="van Vuuren N."/>
            <person name="Yilmaz N."/>
            <person name="Duong T.A."/>
            <person name="van der Merwe N.A."/>
            <person name="Wingfield M.J."/>
            <person name="Wingfield B.D."/>
        </authorList>
    </citation>
    <scope>NUCLEOTIDE SEQUENCE [LARGE SCALE GENOMIC DNA]</scope>
    <source>
        <strain evidence="2 3">CMW 18167</strain>
    </source>
</reference>